<dbReference type="RefSeq" id="WP_138157639.1">
    <property type="nucleotide sequence ID" value="NZ_CP039381.1"/>
</dbReference>
<feature type="domain" description="Phosphatidic acid phosphatase type 2/haloperoxidase" evidence="2">
    <location>
        <begin position="45"/>
        <end position="154"/>
    </location>
</feature>
<feature type="transmembrane region" description="Helical" evidence="1">
    <location>
        <begin position="79"/>
        <end position="100"/>
    </location>
</feature>
<feature type="transmembrane region" description="Helical" evidence="1">
    <location>
        <begin position="112"/>
        <end position="130"/>
    </location>
</feature>
<gene>
    <name evidence="3" type="ORF">E5Z56_09890</name>
</gene>
<dbReference type="OrthoDB" id="371155at2"/>
<reference evidence="3 4" key="1">
    <citation type="submission" date="2019-04" db="EMBL/GenBank/DDBJ databases">
        <authorList>
            <person name="Embree M."/>
            <person name="Gaffney J.R."/>
        </authorList>
    </citation>
    <scope>NUCLEOTIDE SEQUENCE [LARGE SCALE GENOMIC DNA]</scope>
    <source>
        <strain evidence="3 4">JE7A12</strain>
    </source>
</reference>
<feature type="transmembrane region" description="Helical" evidence="1">
    <location>
        <begin position="136"/>
        <end position="153"/>
    </location>
</feature>
<accession>A0A4P8XWX2</accession>
<dbReference type="Gene3D" id="1.20.144.10">
    <property type="entry name" value="Phosphatidic acid phosphatase type 2/haloperoxidase"/>
    <property type="match status" value="1"/>
</dbReference>
<feature type="transmembrane region" description="Helical" evidence="1">
    <location>
        <begin position="6"/>
        <end position="30"/>
    </location>
</feature>
<dbReference type="EMBL" id="CP039381">
    <property type="protein sequence ID" value="QCT07645.1"/>
    <property type="molecule type" value="Genomic_DNA"/>
</dbReference>
<evidence type="ECO:0000313" key="3">
    <source>
        <dbReference type="EMBL" id="QCT07645.1"/>
    </source>
</evidence>
<organism evidence="3 4">
    <name type="scientific">Ruminococcus bovis</name>
    <dbReference type="NCBI Taxonomy" id="2564099"/>
    <lineage>
        <taxon>Bacteria</taxon>
        <taxon>Bacillati</taxon>
        <taxon>Bacillota</taxon>
        <taxon>Clostridia</taxon>
        <taxon>Eubacteriales</taxon>
        <taxon>Oscillospiraceae</taxon>
        <taxon>Ruminococcus</taxon>
    </lineage>
</organism>
<dbReference type="Proteomes" id="UP000301475">
    <property type="component" value="Chromosome"/>
</dbReference>
<dbReference type="KEGG" id="ruj:E5Z56_09890"/>
<keyword evidence="1" id="KW-0472">Membrane</keyword>
<keyword evidence="1" id="KW-1133">Transmembrane helix</keyword>
<evidence type="ECO:0000256" key="1">
    <source>
        <dbReference type="SAM" id="Phobius"/>
    </source>
</evidence>
<dbReference type="SMART" id="SM00014">
    <property type="entry name" value="acidPPc"/>
    <property type="match status" value="1"/>
</dbReference>
<keyword evidence="4" id="KW-1185">Reference proteome</keyword>
<name>A0A4P8XWX2_9FIRM</name>
<sequence length="157" mass="17423">MLWYDITDWLGIAAILTALVFTVAGLVQLIKRKSLLKVDREILALGGLYIIVIGLYVLFEKVIINYRPIIMPGSTHPEASFPSSHTMLVCIIMGSAAMLLGKYIRNKKLCTAIRVMCLAIIAFTVIGRLIAGVHWFTDILGGILISITLLSFFREVK</sequence>
<dbReference type="InterPro" id="IPR000326">
    <property type="entry name" value="PAP2/HPO"/>
</dbReference>
<dbReference type="Pfam" id="PF01569">
    <property type="entry name" value="PAP2"/>
    <property type="match status" value="1"/>
</dbReference>
<dbReference type="InterPro" id="IPR036938">
    <property type="entry name" value="PAP2/HPO_sf"/>
</dbReference>
<protein>
    <submittedName>
        <fullName evidence="3">Phosphatase PAP2 family protein</fullName>
    </submittedName>
</protein>
<evidence type="ECO:0000313" key="4">
    <source>
        <dbReference type="Proteomes" id="UP000301475"/>
    </source>
</evidence>
<keyword evidence="1" id="KW-0812">Transmembrane</keyword>
<proteinExistence type="predicted"/>
<dbReference type="SUPFAM" id="SSF48317">
    <property type="entry name" value="Acid phosphatase/Vanadium-dependent haloperoxidase"/>
    <property type="match status" value="1"/>
</dbReference>
<feature type="transmembrane region" description="Helical" evidence="1">
    <location>
        <begin position="42"/>
        <end position="59"/>
    </location>
</feature>
<evidence type="ECO:0000259" key="2">
    <source>
        <dbReference type="SMART" id="SM00014"/>
    </source>
</evidence>
<dbReference type="AlphaFoldDB" id="A0A4P8XWX2"/>